<dbReference type="EMBL" id="CAJNNV010006537">
    <property type="protein sequence ID" value="CAE8593738.1"/>
    <property type="molecule type" value="Genomic_DNA"/>
</dbReference>
<evidence type="ECO:0000313" key="2">
    <source>
        <dbReference type="Proteomes" id="UP000654075"/>
    </source>
</evidence>
<proteinExistence type="predicted"/>
<accession>A0A813E4Z7</accession>
<organism evidence="1 2">
    <name type="scientific">Polarella glacialis</name>
    <name type="common">Dinoflagellate</name>
    <dbReference type="NCBI Taxonomy" id="89957"/>
    <lineage>
        <taxon>Eukaryota</taxon>
        <taxon>Sar</taxon>
        <taxon>Alveolata</taxon>
        <taxon>Dinophyceae</taxon>
        <taxon>Suessiales</taxon>
        <taxon>Suessiaceae</taxon>
        <taxon>Polarella</taxon>
    </lineage>
</organism>
<dbReference type="AlphaFoldDB" id="A0A813E4Z7"/>
<keyword evidence="2" id="KW-1185">Reference proteome</keyword>
<dbReference type="Proteomes" id="UP000654075">
    <property type="component" value="Unassembled WGS sequence"/>
</dbReference>
<name>A0A813E4Z7_POLGL</name>
<protein>
    <submittedName>
        <fullName evidence="1">Uncharacterized protein</fullName>
    </submittedName>
</protein>
<gene>
    <name evidence="1" type="ORF">PGLA1383_LOCUS12325</name>
</gene>
<sequence length="117" mass="12946">MRAQSLFCALTTTTITTTTIIALTTMTVKLQTPAGSSSMLSNMTEATHSVGFRPPLQAEKKTHGQRLRKYNQSQTANAWQLQVPIRTCTCLRGRHQFDYGLQTPTSTHVSRGVITAY</sequence>
<reference evidence="1" key="1">
    <citation type="submission" date="2021-02" db="EMBL/GenBank/DDBJ databases">
        <authorList>
            <person name="Dougan E. K."/>
            <person name="Rhodes N."/>
            <person name="Thang M."/>
            <person name="Chan C."/>
        </authorList>
    </citation>
    <scope>NUCLEOTIDE SEQUENCE</scope>
</reference>
<comment type="caution">
    <text evidence="1">The sequence shown here is derived from an EMBL/GenBank/DDBJ whole genome shotgun (WGS) entry which is preliminary data.</text>
</comment>
<evidence type="ECO:0000313" key="1">
    <source>
        <dbReference type="EMBL" id="CAE8593738.1"/>
    </source>
</evidence>